<feature type="region of interest" description="Disordered" evidence="1">
    <location>
        <begin position="1"/>
        <end position="37"/>
    </location>
</feature>
<feature type="compositionally biased region" description="Polar residues" evidence="1">
    <location>
        <begin position="27"/>
        <end position="37"/>
    </location>
</feature>
<proteinExistence type="predicted"/>
<reference evidence="2" key="1">
    <citation type="submission" date="2023-03" db="UniProtKB">
        <authorList>
            <consortium name="EnsemblPlants"/>
        </authorList>
    </citation>
    <scope>IDENTIFICATION</scope>
</reference>
<dbReference type="Gramene" id="MELO3C016922.2.1">
    <property type="protein sequence ID" value="MELO3C016922.2.1"/>
    <property type="gene ID" value="MELO3C016922.2"/>
</dbReference>
<protein>
    <submittedName>
        <fullName evidence="2">Uncharacterized protein</fullName>
    </submittedName>
</protein>
<evidence type="ECO:0000313" key="2">
    <source>
        <dbReference type="EnsemblPlants" id="MELO3C016922.2.1"/>
    </source>
</evidence>
<feature type="compositionally biased region" description="Polar residues" evidence="1">
    <location>
        <begin position="1"/>
        <end position="14"/>
    </location>
</feature>
<sequence length="71" mass="8220">MEKVSNKQLSNHTIQAPRWATWHKSSRQPSNHTTQANLLDNPLIIPLKHLDEPLDTNLLTSIQDERSLEMH</sequence>
<evidence type="ECO:0000256" key="1">
    <source>
        <dbReference type="SAM" id="MobiDB-lite"/>
    </source>
</evidence>
<accession>A0A9I9DDX7</accession>
<name>A0A9I9DDX7_CUCME</name>
<dbReference type="EnsemblPlants" id="MELO3C016922.2.1">
    <property type="protein sequence ID" value="MELO3C016922.2.1"/>
    <property type="gene ID" value="MELO3C016922.2"/>
</dbReference>
<dbReference type="AlphaFoldDB" id="A0A9I9DDX7"/>
<organism evidence="2">
    <name type="scientific">Cucumis melo</name>
    <name type="common">Muskmelon</name>
    <dbReference type="NCBI Taxonomy" id="3656"/>
    <lineage>
        <taxon>Eukaryota</taxon>
        <taxon>Viridiplantae</taxon>
        <taxon>Streptophyta</taxon>
        <taxon>Embryophyta</taxon>
        <taxon>Tracheophyta</taxon>
        <taxon>Spermatophyta</taxon>
        <taxon>Magnoliopsida</taxon>
        <taxon>eudicotyledons</taxon>
        <taxon>Gunneridae</taxon>
        <taxon>Pentapetalae</taxon>
        <taxon>rosids</taxon>
        <taxon>fabids</taxon>
        <taxon>Cucurbitales</taxon>
        <taxon>Cucurbitaceae</taxon>
        <taxon>Benincaseae</taxon>
        <taxon>Cucumis</taxon>
    </lineage>
</organism>